<dbReference type="SUPFAM" id="SSF53213">
    <property type="entry name" value="LigB-like"/>
    <property type="match status" value="1"/>
</dbReference>
<gene>
    <name evidence="2" type="ORF">KCG34_01780</name>
</gene>
<dbReference type="InterPro" id="IPR004183">
    <property type="entry name" value="Xdiol_dOase_suB"/>
</dbReference>
<organism evidence="2 3">
    <name type="scientific">Phenylobacterium montanum</name>
    <dbReference type="NCBI Taxonomy" id="2823693"/>
    <lineage>
        <taxon>Bacteria</taxon>
        <taxon>Pseudomonadati</taxon>
        <taxon>Pseudomonadota</taxon>
        <taxon>Alphaproteobacteria</taxon>
        <taxon>Caulobacterales</taxon>
        <taxon>Caulobacteraceae</taxon>
        <taxon>Phenylobacterium</taxon>
    </lineage>
</organism>
<dbReference type="KEGG" id="caul:KCG34_01780"/>
<reference evidence="2" key="1">
    <citation type="submission" date="2021-04" db="EMBL/GenBank/DDBJ databases">
        <title>The complete genome sequence of Caulobacter sp. S6.</title>
        <authorList>
            <person name="Tang Y."/>
            <person name="Ouyang W."/>
            <person name="Liu Q."/>
            <person name="Huang B."/>
            <person name="Guo Z."/>
            <person name="Lei P."/>
        </authorList>
    </citation>
    <scope>NUCLEOTIDE SEQUENCE</scope>
    <source>
        <strain evidence="2">S6</strain>
    </source>
</reference>
<evidence type="ECO:0000313" key="2">
    <source>
        <dbReference type="EMBL" id="QUD88642.1"/>
    </source>
</evidence>
<dbReference type="Proteomes" id="UP000676409">
    <property type="component" value="Chromosome"/>
</dbReference>
<dbReference type="AlphaFoldDB" id="A0A975G152"/>
<evidence type="ECO:0000259" key="1">
    <source>
        <dbReference type="Pfam" id="PF02900"/>
    </source>
</evidence>
<name>A0A975G152_9CAUL</name>
<keyword evidence="3" id="KW-1185">Reference proteome</keyword>
<dbReference type="Gene3D" id="3.40.830.10">
    <property type="entry name" value="LigB-like"/>
    <property type="match status" value="1"/>
</dbReference>
<dbReference type="GO" id="GO:0008198">
    <property type="term" value="F:ferrous iron binding"/>
    <property type="evidence" value="ECO:0007669"/>
    <property type="project" value="InterPro"/>
</dbReference>
<dbReference type="GO" id="GO:0016702">
    <property type="term" value="F:oxidoreductase activity, acting on single donors with incorporation of molecular oxygen, incorporation of two atoms of oxygen"/>
    <property type="evidence" value="ECO:0007669"/>
    <property type="project" value="UniProtKB-ARBA"/>
</dbReference>
<accession>A0A975G152</accession>
<proteinExistence type="predicted"/>
<protein>
    <recommendedName>
        <fullName evidence="1">Extradiol ring-cleavage dioxygenase class III enzyme subunit B domain-containing protein</fullName>
    </recommendedName>
</protein>
<dbReference type="EMBL" id="CP073078">
    <property type="protein sequence ID" value="QUD88642.1"/>
    <property type="molecule type" value="Genomic_DNA"/>
</dbReference>
<dbReference type="RefSeq" id="WP_211938692.1">
    <property type="nucleotide sequence ID" value="NZ_CP073078.1"/>
</dbReference>
<evidence type="ECO:0000313" key="3">
    <source>
        <dbReference type="Proteomes" id="UP000676409"/>
    </source>
</evidence>
<feature type="domain" description="Extradiol ring-cleavage dioxygenase class III enzyme subunit B" evidence="1">
    <location>
        <begin position="9"/>
        <end position="264"/>
    </location>
</feature>
<sequence>MGEIVGCGLVSHVPTVMLPLETRLELNEGKEISLVPGFHRLKREIFDVLKPDAVIVFDTHWFTTVEFVVTAHERRAGKYTSGELPRGMSQVPYDMKGDPELAGLIAEEVTRHGTRCTAIDDPSLPIEYATVNVNHYLDGGEAWLSIGVCQTGETADFLRVGAGVGAAIARSGRRVVLLASGSMSHRFWPLSELPKHEASDPIHIRTPEARAADLERIGWFEAGDHARVIDTMDAFMAFGPEGRFGHYLMMVGAVGGRDCKGRGRRFSDYENATGTSQVHVWFDRPEGGWTAAA</sequence>
<dbReference type="Pfam" id="PF02900">
    <property type="entry name" value="LigB"/>
    <property type="match status" value="1"/>
</dbReference>